<dbReference type="EMBL" id="CAGI01000192">
    <property type="protein sequence ID" value="CCF54504.1"/>
    <property type="molecule type" value="Genomic_DNA"/>
</dbReference>
<dbReference type="HOGENOM" id="CLU_1679268_0_0_1"/>
<proteinExistence type="predicted"/>
<evidence type="ECO:0000313" key="1">
    <source>
        <dbReference type="EMBL" id="CCF54504.1"/>
    </source>
</evidence>
<reference evidence="1 2" key="1">
    <citation type="journal article" date="2012" name="Plant Cell">
        <title>Genome comparison of barley and maize smut fungi reveals targeted loss of RNA silencing components and species-specific presence of transposable elements.</title>
        <authorList>
            <person name="Laurie J.D."/>
            <person name="Ali S."/>
            <person name="Linning R."/>
            <person name="Mannhaupt G."/>
            <person name="Wong P."/>
            <person name="Gueldener U."/>
            <person name="Muensterkoetter M."/>
            <person name="Moore R."/>
            <person name="Kahmann R."/>
            <person name="Bakkeren G."/>
            <person name="Schirawski J."/>
        </authorList>
    </citation>
    <scope>NUCLEOTIDE SEQUENCE [LARGE SCALE GENOMIC DNA]</scope>
    <source>
        <strain evidence="2">Uh4875-4</strain>
    </source>
</reference>
<gene>
    <name evidence="1" type="ORF">UHOR_01946</name>
</gene>
<sequence>MHKRDDCLHHHLTSTAAFVIPAAPFDPPYGLHVDGLHARAVCDADPSISNTKPVACCVAKSNIITDLKMRNGIVSGYIDDATITQPILIVPSRALFAPATVKIDGFGIQAAATKDSHAGTACSQVKIWRLNGSADRPVVDQVWDPRKNRAIVLPLLP</sequence>
<accession>I2G5R1</accession>
<name>I2G5R1_USTHO</name>
<protein>
    <submittedName>
        <fullName evidence="1">Conserved uncharacterized protein</fullName>
    </submittedName>
</protein>
<evidence type="ECO:0000313" key="2">
    <source>
        <dbReference type="Proteomes" id="UP000006174"/>
    </source>
</evidence>
<keyword evidence="2" id="KW-1185">Reference proteome</keyword>
<dbReference type="Proteomes" id="UP000006174">
    <property type="component" value="Unassembled WGS sequence"/>
</dbReference>
<comment type="caution">
    <text evidence="1">The sequence shown here is derived from an EMBL/GenBank/DDBJ whole genome shotgun (WGS) entry which is preliminary data.</text>
</comment>
<dbReference type="AlphaFoldDB" id="I2G5R1"/>
<organism evidence="1 2">
    <name type="scientific">Ustilago hordei</name>
    <name type="common">Barley covered smut fungus</name>
    <dbReference type="NCBI Taxonomy" id="120017"/>
    <lineage>
        <taxon>Eukaryota</taxon>
        <taxon>Fungi</taxon>
        <taxon>Dikarya</taxon>
        <taxon>Basidiomycota</taxon>
        <taxon>Ustilaginomycotina</taxon>
        <taxon>Ustilaginomycetes</taxon>
        <taxon>Ustilaginales</taxon>
        <taxon>Ustilaginaceae</taxon>
        <taxon>Ustilago</taxon>
    </lineage>
</organism>